<dbReference type="Proteomes" id="UP001602370">
    <property type="component" value="Unassembled WGS sequence"/>
</dbReference>
<protein>
    <recommendedName>
        <fullName evidence="4">SpdD protein</fullName>
    </recommendedName>
</protein>
<dbReference type="RefSeq" id="WP_359521290.1">
    <property type="nucleotide sequence ID" value="NZ_JBIBDZ010000028.1"/>
</dbReference>
<name>A0ABW6Y3Q2_9ACTN</name>
<evidence type="ECO:0000313" key="3">
    <source>
        <dbReference type="Proteomes" id="UP001602370"/>
    </source>
</evidence>
<evidence type="ECO:0000313" key="2">
    <source>
        <dbReference type="EMBL" id="MFF5924399.1"/>
    </source>
</evidence>
<evidence type="ECO:0000256" key="1">
    <source>
        <dbReference type="SAM" id="Phobius"/>
    </source>
</evidence>
<organism evidence="2 3">
    <name type="scientific">Streptomyces flavochromogenes</name>
    <dbReference type="NCBI Taxonomy" id="68199"/>
    <lineage>
        <taxon>Bacteria</taxon>
        <taxon>Bacillati</taxon>
        <taxon>Actinomycetota</taxon>
        <taxon>Actinomycetes</taxon>
        <taxon>Kitasatosporales</taxon>
        <taxon>Streptomycetaceae</taxon>
        <taxon>Streptomyces</taxon>
    </lineage>
</organism>
<keyword evidence="1" id="KW-1133">Transmembrane helix</keyword>
<gene>
    <name evidence="2" type="ORF">ACFY8C_39930</name>
</gene>
<keyword evidence="1" id="KW-0472">Membrane</keyword>
<sequence>MSGEVIRFPVDQARAGHVPAEVYDQAVRHGGGQPPVIVVQAPAPQRQYGPLLLAGVVGGGVLVALLLAVAVVAVAVGVGAVSCTIGWLVIKNLTGGRK</sequence>
<reference evidence="2 3" key="1">
    <citation type="submission" date="2024-10" db="EMBL/GenBank/DDBJ databases">
        <title>The Natural Products Discovery Center: Release of the First 8490 Sequenced Strains for Exploring Actinobacteria Biosynthetic Diversity.</title>
        <authorList>
            <person name="Kalkreuter E."/>
            <person name="Kautsar S.A."/>
            <person name="Yang D."/>
            <person name="Bader C.D."/>
            <person name="Teijaro C.N."/>
            <person name="Fluegel L."/>
            <person name="Davis C.M."/>
            <person name="Simpson J.R."/>
            <person name="Lauterbach L."/>
            <person name="Steele A.D."/>
            <person name="Gui C."/>
            <person name="Meng S."/>
            <person name="Li G."/>
            <person name="Viehrig K."/>
            <person name="Ye F."/>
            <person name="Su P."/>
            <person name="Kiefer A.F."/>
            <person name="Nichols A."/>
            <person name="Cepeda A.J."/>
            <person name="Yan W."/>
            <person name="Fan B."/>
            <person name="Jiang Y."/>
            <person name="Adhikari A."/>
            <person name="Zheng C.-J."/>
            <person name="Schuster L."/>
            <person name="Cowan T.M."/>
            <person name="Smanski M.J."/>
            <person name="Chevrette M.G."/>
            <person name="De Carvalho L.P.S."/>
            <person name="Shen B."/>
        </authorList>
    </citation>
    <scope>NUCLEOTIDE SEQUENCE [LARGE SCALE GENOMIC DNA]</scope>
    <source>
        <strain evidence="2 3">NPDC012605</strain>
    </source>
</reference>
<dbReference type="EMBL" id="JBIBDZ010000028">
    <property type="protein sequence ID" value="MFF5924399.1"/>
    <property type="molecule type" value="Genomic_DNA"/>
</dbReference>
<evidence type="ECO:0008006" key="4">
    <source>
        <dbReference type="Google" id="ProtNLM"/>
    </source>
</evidence>
<keyword evidence="1" id="KW-0812">Transmembrane</keyword>
<comment type="caution">
    <text evidence="2">The sequence shown here is derived from an EMBL/GenBank/DDBJ whole genome shotgun (WGS) entry which is preliminary data.</text>
</comment>
<feature type="transmembrane region" description="Helical" evidence="1">
    <location>
        <begin position="61"/>
        <end position="90"/>
    </location>
</feature>
<accession>A0ABW6Y3Q2</accession>
<keyword evidence="3" id="KW-1185">Reference proteome</keyword>
<proteinExistence type="predicted"/>